<keyword evidence="4 5" id="KW-0472">Membrane</keyword>
<dbReference type="SUPFAM" id="SSF103473">
    <property type="entry name" value="MFS general substrate transporter"/>
    <property type="match status" value="1"/>
</dbReference>
<evidence type="ECO:0000259" key="6">
    <source>
        <dbReference type="PROSITE" id="PS50850"/>
    </source>
</evidence>
<protein>
    <submittedName>
        <fullName evidence="7">MFS transporter</fullName>
    </submittedName>
</protein>
<evidence type="ECO:0000256" key="5">
    <source>
        <dbReference type="SAM" id="Phobius"/>
    </source>
</evidence>
<reference evidence="7 8" key="1">
    <citation type="submission" date="2021-03" db="EMBL/GenBank/DDBJ databases">
        <title>Human Oral Microbial Genomes.</title>
        <authorList>
            <person name="Johnston C.D."/>
            <person name="Chen T."/>
            <person name="Dewhirst F.E."/>
        </authorList>
    </citation>
    <scope>NUCLEOTIDE SEQUENCE [LARGE SCALE GENOMIC DNA]</scope>
    <source>
        <strain evidence="7 8">DSMZ 100122</strain>
    </source>
</reference>
<dbReference type="EMBL" id="CP072384">
    <property type="protein sequence ID" value="QUC07266.1"/>
    <property type="molecule type" value="Genomic_DNA"/>
</dbReference>
<feature type="transmembrane region" description="Helical" evidence="5">
    <location>
        <begin position="328"/>
        <end position="350"/>
    </location>
</feature>
<feature type="transmembrane region" description="Helical" evidence="5">
    <location>
        <begin position="272"/>
        <end position="291"/>
    </location>
</feature>
<evidence type="ECO:0000313" key="7">
    <source>
        <dbReference type="EMBL" id="QUC07266.1"/>
    </source>
</evidence>
<dbReference type="Gene3D" id="1.20.1250.20">
    <property type="entry name" value="MFS general substrate transporter like domains"/>
    <property type="match status" value="2"/>
</dbReference>
<name>A0ABX7Y2Q5_9ACTN</name>
<dbReference type="RefSeq" id="WP_212321605.1">
    <property type="nucleotide sequence ID" value="NZ_AP024463.1"/>
</dbReference>
<evidence type="ECO:0000256" key="4">
    <source>
        <dbReference type="ARBA" id="ARBA00023136"/>
    </source>
</evidence>
<dbReference type="Pfam" id="PF07690">
    <property type="entry name" value="MFS_1"/>
    <property type="match status" value="1"/>
</dbReference>
<proteinExistence type="predicted"/>
<dbReference type="InterPro" id="IPR011701">
    <property type="entry name" value="MFS"/>
</dbReference>
<dbReference type="InterPro" id="IPR020846">
    <property type="entry name" value="MFS_dom"/>
</dbReference>
<dbReference type="PROSITE" id="PS50850">
    <property type="entry name" value="MFS"/>
    <property type="match status" value="1"/>
</dbReference>
<keyword evidence="3 5" id="KW-1133">Transmembrane helix</keyword>
<evidence type="ECO:0000313" key="8">
    <source>
        <dbReference type="Proteomes" id="UP000678513"/>
    </source>
</evidence>
<feature type="transmembrane region" description="Helical" evidence="5">
    <location>
        <begin position="167"/>
        <end position="189"/>
    </location>
</feature>
<accession>A0ABX7Y2Q5</accession>
<dbReference type="PANTHER" id="PTHR23542:SF1">
    <property type="entry name" value="MAJOR FACILITATOR SUPERFAMILY (MFS) PROFILE DOMAIN-CONTAINING PROTEIN"/>
    <property type="match status" value="1"/>
</dbReference>
<feature type="transmembrane region" description="Helical" evidence="5">
    <location>
        <begin position="73"/>
        <end position="94"/>
    </location>
</feature>
<organism evidence="7 8">
    <name type="scientific">Arachnia rubra</name>
    <dbReference type="NCBI Taxonomy" id="1547448"/>
    <lineage>
        <taxon>Bacteria</taxon>
        <taxon>Bacillati</taxon>
        <taxon>Actinomycetota</taxon>
        <taxon>Actinomycetes</taxon>
        <taxon>Propionibacteriales</taxon>
        <taxon>Propionibacteriaceae</taxon>
        <taxon>Arachnia</taxon>
    </lineage>
</organism>
<gene>
    <name evidence="7" type="ORF">J5A65_09965</name>
</gene>
<feature type="transmembrane region" description="Helical" evidence="5">
    <location>
        <begin position="44"/>
        <end position="66"/>
    </location>
</feature>
<dbReference type="Proteomes" id="UP000678513">
    <property type="component" value="Chromosome"/>
</dbReference>
<keyword evidence="2 5" id="KW-0812">Transmembrane</keyword>
<feature type="transmembrane region" description="Helical" evidence="5">
    <location>
        <begin position="297"/>
        <end position="316"/>
    </location>
</feature>
<feature type="transmembrane region" description="Helical" evidence="5">
    <location>
        <begin position="21"/>
        <end position="38"/>
    </location>
</feature>
<keyword evidence="8" id="KW-1185">Reference proteome</keyword>
<dbReference type="InterPro" id="IPR036259">
    <property type="entry name" value="MFS_trans_sf"/>
</dbReference>
<feature type="transmembrane region" description="Helical" evidence="5">
    <location>
        <begin position="210"/>
        <end position="235"/>
    </location>
</feature>
<comment type="subcellular location">
    <subcellularLocation>
        <location evidence="1">Cell membrane</location>
        <topology evidence="1">Multi-pass membrane protein</topology>
    </subcellularLocation>
</comment>
<evidence type="ECO:0000256" key="1">
    <source>
        <dbReference type="ARBA" id="ARBA00004651"/>
    </source>
</evidence>
<evidence type="ECO:0000256" key="3">
    <source>
        <dbReference type="ARBA" id="ARBA00022989"/>
    </source>
</evidence>
<feature type="transmembrane region" description="Helical" evidence="5">
    <location>
        <begin position="356"/>
        <end position="377"/>
    </location>
</feature>
<feature type="domain" description="Major facilitator superfamily (MFS) profile" evidence="6">
    <location>
        <begin position="172"/>
        <end position="392"/>
    </location>
</feature>
<feature type="transmembrane region" description="Helical" evidence="5">
    <location>
        <begin position="241"/>
        <end position="260"/>
    </location>
</feature>
<sequence length="392" mass="39838">MRDFAELLRIPGLARVIASQLAARLPAGMFSLGMLMHVEHVQGNYTSAGAVLAAFSVGMAVAGPIITRQLSRFGTLPVLLASLIITTTSLTPLVVFPLPLWAMILLAAAAGATIPPVQPTIRTLYPQLVPQHLVTPLFSLDAALQEIIWVLGPVLITALVVSLGTMTALLIVVAIQLVGALLFLLEPAVRGLRIPAATGKFGKVLLRPSVSLMTVASLLLIGSLAAMEAAVVAWFGEGSLLGGFALAISAIGSLIGGLAIGHRPIGQWSLALRLLVMVLGMGLAVVVSGFWGLSAALFIAGLGTAPSIAAVSSVIAGSVPFADTAEAYGWITTGQLIGAAVGSAMAGMAIDSLNGGRGGMLASLAIGSLAVIVTAAFRRSQPDLGIPGLTSA</sequence>
<evidence type="ECO:0000256" key="2">
    <source>
        <dbReference type="ARBA" id="ARBA00022692"/>
    </source>
</evidence>
<dbReference type="PANTHER" id="PTHR23542">
    <property type="match status" value="1"/>
</dbReference>